<name>A0A3G5AE79_9VIRU</name>
<dbReference type="SUPFAM" id="SSF53098">
    <property type="entry name" value="Ribonuclease H-like"/>
    <property type="match status" value="2"/>
</dbReference>
<reference evidence="1" key="1">
    <citation type="submission" date="2018-10" db="EMBL/GenBank/DDBJ databases">
        <title>Hidden diversity of soil giant viruses.</title>
        <authorList>
            <person name="Schulz F."/>
            <person name="Alteio L."/>
            <person name="Goudeau D."/>
            <person name="Ryan E.M."/>
            <person name="Malmstrom R.R."/>
            <person name="Blanchard J."/>
            <person name="Woyke T."/>
        </authorList>
    </citation>
    <scope>NUCLEOTIDE SEQUENCE</scope>
    <source>
        <strain evidence="1">HYV1</strain>
    </source>
</reference>
<sequence length="329" mass="37895">MGRMYLSWDVGIINLAYCLIEKIDDMHFKIRKWGTISLQDPSKICEETTRGNKKCTNKALFILNTDVEHYYCKTHAKKHKPDPPEQLPCTDKERCCHQIHESPDTHHNCGKKATATIKTENIPYCKSHLSSHIKTLTTQLSPQKIHKSNANKIPLQILSIKLFTYLDQIPEFTKADEILIENQPTLKNPTMKSISTLLFSYFTIRGIIDKPIETNKDILNVKFICPSNKLKVSDSAATKLKKLKEDGADERKVYEITKTMGMTFCRELIKSDKQQLEFIDKQKKKDDLCDAFLQGYYYIFCRQGVPKEICNILNKLCDTPVAQINAQML</sequence>
<dbReference type="Gene3D" id="3.30.420.10">
    <property type="entry name" value="Ribonuclease H-like superfamily/Ribonuclease H"/>
    <property type="match status" value="1"/>
</dbReference>
<dbReference type="EMBL" id="MK072401">
    <property type="protein sequence ID" value="AYV84183.1"/>
    <property type="molecule type" value="Genomic_DNA"/>
</dbReference>
<organism evidence="1">
    <name type="scientific">Hyperionvirus sp</name>
    <dbReference type="NCBI Taxonomy" id="2487770"/>
    <lineage>
        <taxon>Viruses</taxon>
        <taxon>Varidnaviria</taxon>
        <taxon>Bamfordvirae</taxon>
        <taxon>Nucleocytoviricota</taxon>
        <taxon>Megaviricetes</taxon>
        <taxon>Imitervirales</taxon>
        <taxon>Mimiviridae</taxon>
        <taxon>Klosneuvirinae</taxon>
    </lineage>
</organism>
<evidence type="ECO:0008006" key="2">
    <source>
        <dbReference type="Google" id="ProtNLM"/>
    </source>
</evidence>
<protein>
    <recommendedName>
        <fullName evidence="2">Holliday junction resolvase</fullName>
    </recommendedName>
</protein>
<accession>A0A3G5AE79</accession>
<gene>
    <name evidence="1" type="ORF">Hyperionvirus19_7</name>
</gene>
<dbReference type="InterPro" id="IPR036397">
    <property type="entry name" value="RNaseH_sf"/>
</dbReference>
<dbReference type="InterPro" id="IPR012337">
    <property type="entry name" value="RNaseH-like_sf"/>
</dbReference>
<dbReference type="GO" id="GO:0003676">
    <property type="term" value="F:nucleic acid binding"/>
    <property type="evidence" value="ECO:0007669"/>
    <property type="project" value="InterPro"/>
</dbReference>
<proteinExistence type="predicted"/>
<evidence type="ECO:0000313" key="1">
    <source>
        <dbReference type="EMBL" id="AYV84183.1"/>
    </source>
</evidence>